<dbReference type="Gene3D" id="2.120.10.80">
    <property type="entry name" value="Kelch-type beta propeller"/>
    <property type="match status" value="1"/>
</dbReference>
<gene>
    <name evidence="3" type="ORF">DJ568_10945</name>
</gene>
<organism evidence="3 4">
    <name type="scientific">Mucilaginibacter hurinus</name>
    <dbReference type="NCBI Taxonomy" id="2201324"/>
    <lineage>
        <taxon>Bacteria</taxon>
        <taxon>Pseudomonadati</taxon>
        <taxon>Bacteroidota</taxon>
        <taxon>Sphingobacteriia</taxon>
        <taxon>Sphingobacteriales</taxon>
        <taxon>Sphingobacteriaceae</taxon>
        <taxon>Mucilaginibacter</taxon>
    </lineage>
</organism>
<feature type="domain" description="IPT/TIG" evidence="1">
    <location>
        <begin position="48"/>
        <end position="119"/>
    </location>
</feature>
<feature type="domain" description="MBG" evidence="2">
    <location>
        <begin position="752"/>
        <end position="827"/>
    </location>
</feature>
<sequence length="933" mass="97819">MFYRFIVTLKIEACLSLNNRINPKPAHMKCLLTFVFILLSLSAFTQKPIITSFSPASGPVGTLITATGKGLANPTSVVVGGKPAIVVSSAATKLVVMVMPGAVTGAESITTSGGKLSTSGNFKVTATPYPGKQQGDRLLGTGNIGAARQGSSVDISADGNTAVVGGADDDNGNGAVWMYTRINGGWTQQGPKLVGSGAIGAARQGTSVAISADGNLAVAGGSGDNKFQGALWLFARKNGVWSQQGTKLVPPAGSSIGYAVDISADGRTIVTGKSGSACIFNYINGAWSTGFKLTPTDLPYTQFDANPEFGCAVAISADGTTVAVGARKYGRNYNWEGAACIFVRDGNVWAQQGPRLTAVGAFEESGLGSAVALSADGNTVVVGAWYYLNPHGAAWVFSRTGTIWSPKGPKLIAAEQGDSHMGASVAISADGNTIAAGGPSEKGESGVWIFTKSNNGWVRQSNYLTKALSKLYQETSQALALSATGHTLIAGLPNDFNLQGGAKVFTPFPPKRNQTIAWKVDKTTFTYGDSNFPFTVTSTSGLPVRIFSDAYEAPAVIDIINNKMQINRAGTITFTAIQEGNDTINAATPATLTFTVQKLPVVAKINNVYGVEGDVLPQFSVTATDLVNGDKQIDKMYITTTATKNSPPGSYPLTGWSLSEKYDVTVKPGILTIFSAQTVYAPVVKTYGDAEFYVFGGHVPEVTYGTNNAEIRFEGSKARILKATTNVNESKVFVSYKNQTISKPLTINKAPLTIAAINQTKTEGSANPPLSVSYNGFVYGETKNNLGSQPIVSTTATISSPPGTYPINVRGATSDNYSFNYIAGTLTVTAAPGAVALNGLVVNQAVSPNGDGINDVLAFNGIEKYSGNRLTLMNSRGAKIFETANYGITGQAFNGRSNITQALQPAGTYFYVLEYIDNGTAKTQKGYVVLKYD</sequence>
<dbReference type="InterPro" id="IPR041286">
    <property type="entry name" value="MBG_2"/>
</dbReference>
<comment type="caution">
    <text evidence="3">The sequence shown here is derived from an EMBL/GenBank/DDBJ whole genome shotgun (WGS) entry which is preliminary data.</text>
</comment>
<reference evidence="3 4" key="1">
    <citation type="submission" date="2018-05" db="EMBL/GenBank/DDBJ databases">
        <title>Mucilaginibacter hurinus sp. nov., isolated from briquette warehouse soil.</title>
        <authorList>
            <person name="Choi L."/>
        </authorList>
    </citation>
    <scope>NUCLEOTIDE SEQUENCE [LARGE SCALE GENOMIC DNA]</scope>
    <source>
        <strain evidence="3 4">ZR32</strain>
    </source>
</reference>
<evidence type="ECO:0000259" key="1">
    <source>
        <dbReference type="Pfam" id="PF01833"/>
    </source>
</evidence>
<dbReference type="SUPFAM" id="SSF50965">
    <property type="entry name" value="Galactose oxidase, central domain"/>
    <property type="match status" value="1"/>
</dbReference>
<keyword evidence="4" id="KW-1185">Reference proteome</keyword>
<dbReference type="Pfam" id="PF01833">
    <property type="entry name" value="TIG"/>
    <property type="match status" value="1"/>
</dbReference>
<evidence type="ECO:0000259" key="2">
    <source>
        <dbReference type="Pfam" id="PF18676"/>
    </source>
</evidence>
<dbReference type="PANTHER" id="PTHR36220">
    <property type="entry name" value="UNNAMED PRODUCT"/>
    <property type="match status" value="1"/>
</dbReference>
<feature type="domain" description="MBG" evidence="2">
    <location>
        <begin position="604"/>
        <end position="672"/>
    </location>
</feature>
<dbReference type="Gene3D" id="3.30.160.710">
    <property type="match status" value="1"/>
</dbReference>
<dbReference type="InterPro" id="IPR002909">
    <property type="entry name" value="IPT_dom"/>
</dbReference>
<accession>A0A367GQJ4</accession>
<proteinExistence type="predicted"/>
<protein>
    <recommendedName>
        <fullName evidence="5">IPT/TIG domain-containing protein</fullName>
    </recommendedName>
</protein>
<dbReference type="InterPro" id="IPR015915">
    <property type="entry name" value="Kelch-typ_b-propeller"/>
</dbReference>
<dbReference type="InterPro" id="IPR011043">
    <property type="entry name" value="Gal_Oxase/kelch_b-propeller"/>
</dbReference>
<evidence type="ECO:0000313" key="3">
    <source>
        <dbReference type="EMBL" id="RCH54983.1"/>
    </source>
</evidence>
<dbReference type="AlphaFoldDB" id="A0A367GQJ4"/>
<name>A0A367GQJ4_9SPHI</name>
<dbReference type="InterPro" id="IPR014756">
    <property type="entry name" value="Ig_E-set"/>
</dbReference>
<dbReference type="InterPro" id="IPR013783">
    <property type="entry name" value="Ig-like_fold"/>
</dbReference>
<dbReference type="Gene3D" id="2.60.40.10">
    <property type="entry name" value="Immunoglobulins"/>
    <property type="match status" value="1"/>
</dbReference>
<dbReference type="EMBL" id="QGDC01000005">
    <property type="protein sequence ID" value="RCH54983.1"/>
    <property type="molecule type" value="Genomic_DNA"/>
</dbReference>
<evidence type="ECO:0000313" key="4">
    <source>
        <dbReference type="Proteomes" id="UP000253209"/>
    </source>
</evidence>
<dbReference type="SUPFAM" id="SSF81296">
    <property type="entry name" value="E set domains"/>
    <property type="match status" value="1"/>
</dbReference>
<dbReference type="Pfam" id="PF13585">
    <property type="entry name" value="CHU_C"/>
    <property type="match status" value="1"/>
</dbReference>
<dbReference type="CDD" id="cd00603">
    <property type="entry name" value="IPT_PCSR"/>
    <property type="match status" value="1"/>
</dbReference>
<evidence type="ECO:0008006" key="5">
    <source>
        <dbReference type="Google" id="ProtNLM"/>
    </source>
</evidence>
<dbReference type="Pfam" id="PF18676">
    <property type="entry name" value="MBG_2"/>
    <property type="match status" value="2"/>
</dbReference>
<dbReference type="PANTHER" id="PTHR36220:SF1">
    <property type="entry name" value="GAMMA TUBULIN COMPLEX COMPONENT C-TERMINAL DOMAIN-CONTAINING PROTEIN"/>
    <property type="match status" value="1"/>
</dbReference>
<dbReference type="Proteomes" id="UP000253209">
    <property type="component" value="Unassembled WGS sequence"/>
</dbReference>